<gene>
    <name evidence="2" type="ORF">CDV28_10210</name>
</gene>
<proteinExistence type="predicted"/>
<dbReference type="AlphaFoldDB" id="A0A521G4D8"/>
<evidence type="ECO:0000313" key="2">
    <source>
        <dbReference type="EMBL" id="TAA75888.1"/>
    </source>
</evidence>
<dbReference type="InterPro" id="IPR036397">
    <property type="entry name" value="RNaseH_sf"/>
</dbReference>
<feature type="domain" description="Tc1-like transposase DDE" evidence="1">
    <location>
        <begin position="2"/>
        <end position="80"/>
    </location>
</feature>
<dbReference type="InterPro" id="IPR038717">
    <property type="entry name" value="Tc1-like_DDE_dom"/>
</dbReference>
<sequence length="99" mass="11398">MIYECSTDAEIFNFWLEHSLLPEIPKNSLVVMDNASFHKSEKTKELVKKFSCRLLFLPPYSPDLNPIEKFWASMKAKIKKIADGIKSLSVCVETVFQTI</sequence>
<protein>
    <submittedName>
        <fullName evidence="2">Transposase</fullName>
    </submittedName>
</protein>
<dbReference type="Proteomes" id="UP000316238">
    <property type="component" value="Unassembled WGS sequence"/>
</dbReference>
<evidence type="ECO:0000313" key="3">
    <source>
        <dbReference type="Proteomes" id="UP000316238"/>
    </source>
</evidence>
<accession>A0A521G4D8</accession>
<dbReference type="InterPro" id="IPR012337">
    <property type="entry name" value="RNaseH-like_sf"/>
</dbReference>
<organism evidence="2 3">
    <name type="scientific">Candidatus Electronema aureum</name>
    <dbReference type="NCBI Taxonomy" id="2005002"/>
    <lineage>
        <taxon>Bacteria</taxon>
        <taxon>Pseudomonadati</taxon>
        <taxon>Thermodesulfobacteriota</taxon>
        <taxon>Desulfobulbia</taxon>
        <taxon>Desulfobulbales</taxon>
        <taxon>Desulfobulbaceae</taxon>
        <taxon>Candidatus Electronema</taxon>
    </lineage>
</organism>
<evidence type="ECO:0000259" key="1">
    <source>
        <dbReference type="Pfam" id="PF13358"/>
    </source>
</evidence>
<comment type="caution">
    <text evidence="2">The sequence shown here is derived from an EMBL/GenBank/DDBJ whole genome shotgun (WGS) entry which is preliminary data.</text>
</comment>
<dbReference type="Gene3D" id="3.30.420.10">
    <property type="entry name" value="Ribonuclease H-like superfamily/Ribonuclease H"/>
    <property type="match status" value="1"/>
</dbReference>
<dbReference type="PANTHER" id="PTHR46564:SF1">
    <property type="entry name" value="TRANSPOSASE"/>
    <property type="match status" value="1"/>
</dbReference>
<dbReference type="Pfam" id="PF13358">
    <property type="entry name" value="DDE_3"/>
    <property type="match status" value="1"/>
</dbReference>
<dbReference type="PANTHER" id="PTHR46564">
    <property type="entry name" value="TRANSPOSASE"/>
    <property type="match status" value="1"/>
</dbReference>
<name>A0A521G4D8_9BACT</name>
<keyword evidence="3" id="KW-1185">Reference proteome</keyword>
<reference evidence="2" key="1">
    <citation type="submission" date="2017-07" db="EMBL/GenBank/DDBJ databases">
        <title>The cable genome - Insights into the physiology and evolution of filamentous bacteria capable of sulfide oxidation via long distance electron transfer.</title>
        <authorList>
            <person name="Thorup C."/>
            <person name="Bjerg J.T."/>
            <person name="Schreiber L."/>
            <person name="Nielsen L.P."/>
            <person name="Kjeldsen K.U."/>
            <person name="Boesen T."/>
            <person name="Boggild A."/>
            <person name="Meysman F."/>
            <person name="Geelhoed J."/>
            <person name="Schramm A."/>
        </authorList>
    </citation>
    <scope>NUCLEOTIDE SEQUENCE [LARGE SCALE GENOMIC DNA]</scope>
    <source>
        <strain evidence="2">GS</strain>
    </source>
</reference>
<dbReference type="SUPFAM" id="SSF53098">
    <property type="entry name" value="Ribonuclease H-like"/>
    <property type="match status" value="1"/>
</dbReference>
<dbReference type="EMBL" id="NQJD01000002">
    <property type="protein sequence ID" value="TAA75888.1"/>
    <property type="molecule type" value="Genomic_DNA"/>
</dbReference>
<dbReference type="GO" id="GO:0003676">
    <property type="term" value="F:nucleic acid binding"/>
    <property type="evidence" value="ECO:0007669"/>
    <property type="project" value="InterPro"/>
</dbReference>